<dbReference type="InterPro" id="IPR001810">
    <property type="entry name" value="F-box_dom"/>
</dbReference>
<dbReference type="PANTHER" id="PTHR35546:SF25">
    <property type="entry name" value="F-BOX DOMAIN-CONTAINING PROTEIN"/>
    <property type="match status" value="1"/>
</dbReference>
<name>A0A067ETC0_CITSI</name>
<dbReference type="Pfam" id="PF24750">
    <property type="entry name" value="b-prop_At3g26010-like"/>
    <property type="match status" value="1"/>
</dbReference>
<evidence type="ECO:0000259" key="1">
    <source>
        <dbReference type="SMART" id="SM00256"/>
    </source>
</evidence>
<evidence type="ECO:0000313" key="2">
    <source>
        <dbReference type="EMBL" id="KDO57130.1"/>
    </source>
</evidence>
<accession>A0A067ETC0</accession>
<dbReference type="InterPro" id="IPR056592">
    <property type="entry name" value="Beta-prop_At3g26010-like"/>
</dbReference>
<gene>
    <name evidence="2" type="ORF">CISIN_1g043460mg</name>
</gene>
<dbReference type="InterPro" id="IPR011043">
    <property type="entry name" value="Gal_Oxase/kelch_b-propeller"/>
</dbReference>
<dbReference type="InterPro" id="IPR036047">
    <property type="entry name" value="F-box-like_dom_sf"/>
</dbReference>
<dbReference type="PANTHER" id="PTHR35546">
    <property type="entry name" value="F-BOX PROTEIN INTERACTION DOMAIN PROTEIN-RELATED"/>
    <property type="match status" value="1"/>
</dbReference>
<dbReference type="SUPFAM" id="SSF50965">
    <property type="entry name" value="Galactose oxidase, central domain"/>
    <property type="match status" value="1"/>
</dbReference>
<dbReference type="Proteomes" id="UP000027120">
    <property type="component" value="Unassembled WGS sequence"/>
</dbReference>
<dbReference type="SMART" id="SM00256">
    <property type="entry name" value="FBOX"/>
    <property type="match status" value="1"/>
</dbReference>
<organism evidence="2 3">
    <name type="scientific">Citrus sinensis</name>
    <name type="common">Sweet orange</name>
    <name type="synonym">Citrus aurantium var. sinensis</name>
    <dbReference type="NCBI Taxonomy" id="2711"/>
    <lineage>
        <taxon>Eukaryota</taxon>
        <taxon>Viridiplantae</taxon>
        <taxon>Streptophyta</taxon>
        <taxon>Embryophyta</taxon>
        <taxon>Tracheophyta</taxon>
        <taxon>Spermatophyta</taxon>
        <taxon>Magnoliopsida</taxon>
        <taxon>eudicotyledons</taxon>
        <taxon>Gunneridae</taxon>
        <taxon>Pentapetalae</taxon>
        <taxon>rosids</taxon>
        <taxon>malvids</taxon>
        <taxon>Sapindales</taxon>
        <taxon>Rutaceae</taxon>
        <taxon>Aurantioideae</taxon>
        <taxon>Citrus</taxon>
    </lineage>
</organism>
<dbReference type="Gene3D" id="1.20.1280.50">
    <property type="match status" value="1"/>
</dbReference>
<protein>
    <recommendedName>
        <fullName evidence="1">F-box domain-containing protein</fullName>
    </recommendedName>
</protein>
<dbReference type="Pfam" id="PF00646">
    <property type="entry name" value="F-box"/>
    <property type="match status" value="1"/>
</dbReference>
<keyword evidence="3" id="KW-1185">Reference proteome</keyword>
<dbReference type="STRING" id="2711.A0A067ETC0"/>
<sequence length="368" mass="41707">MEQIYLSEDLITEILSRLPVKSVVGFKIVSKTWNNLISKVCIPRILRAPSPLCGFLFPSTQDSIGYISYSDNEECGNDGEGFAQSLTSLLPSESLPYALIDCCNGLILLGSSLSKHRYYVCNPLTKQCVAIPKAREDVLASPPALAFHPCDSSHYKIIRFLRARMDPEVDIFSSENKTWITRKVSVKPRRPVSFYVLQSVYSRGGILYNLTYRSTILRYNIEALSEAEIIEVPDKNNHPCDSEVIGLCKGALNYASRNQSTLLIWQLDDHRHHSNSHGSNKAASGARSWILKHSICMDEWGNKLHVFGLTRFYNIHPNSDIIFLGSCDMIYRYHLKTNKMELFSTRSPLHLYRLALLSSCRANIKSYD</sequence>
<evidence type="ECO:0000313" key="3">
    <source>
        <dbReference type="Proteomes" id="UP000027120"/>
    </source>
</evidence>
<feature type="domain" description="F-box" evidence="1">
    <location>
        <begin position="6"/>
        <end position="46"/>
    </location>
</feature>
<reference evidence="2 3" key="1">
    <citation type="submission" date="2014-04" db="EMBL/GenBank/DDBJ databases">
        <authorList>
            <consortium name="International Citrus Genome Consortium"/>
            <person name="Gmitter F."/>
            <person name="Chen C."/>
            <person name="Farmerie W."/>
            <person name="Harkins T."/>
            <person name="Desany B."/>
            <person name="Mohiuddin M."/>
            <person name="Kodira C."/>
            <person name="Borodovsky M."/>
            <person name="Lomsadze A."/>
            <person name="Burns P."/>
            <person name="Jenkins J."/>
            <person name="Prochnik S."/>
            <person name="Shu S."/>
            <person name="Chapman J."/>
            <person name="Pitluck S."/>
            <person name="Schmutz J."/>
            <person name="Rokhsar D."/>
        </authorList>
    </citation>
    <scope>NUCLEOTIDE SEQUENCE</scope>
</reference>
<dbReference type="SUPFAM" id="SSF81383">
    <property type="entry name" value="F-box domain"/>
    <property type="match status" value="1"/>
</dbReference>
<dbReference type="InterPro" id="IPR055290">
    <property type="entry name" value="At3g26010-like"/>
</dbReference>
<dbReference type="AlphaFoldDB" id="A0A067ETC0"/>
<proteinExistence type="predicted"/>
<dbReference type="EMBL" id="KK784966">
    <property type="protein sequence ID" value="KDO57130.1"/>
    <property type="molecule type" value="Genomic_DNA"/>
</dbReference>